<name>A0A197K0Q1_9FUNG</name>
<evidence type="ECO:0000313" key="3">
    <source>
        <dbReference type="Proteomes" id="UP000078512"/>
    </source>
</evidence>
<dbReference type="OrthoDB" id="2358058at2759"/>
<protein>
    <submittedName>
        <fullName evidence="2">Uncharacterized protein</fullName>
    </submittedName>
</protein>
<keyword evidence="1" id="KW-0732">Signal</keyword>
<dbReference type="Proteomes" id="UP000078512">
    <property type="component" value="Unassembled WGS sequence"/>
</dbReference>
<accession>A0A197K0Q1</accession>
<keyword evidence="3" id="KW-1185">Reference proteome</keyword>
<dbReference type="AlphaFoldDB" id="A0A197K0Q1"/>
<evidence type="ECO:0000313" key="2">
    <source>
        <dbReference type="EMBL" id="OAQ30064.1"/>
    </source>
</evidence>
<reference evidence="2 3" key="1">
    <citation type="submission" date="2016-05" db="EMBL/GenBank/DDBJ databases">
        <title>Genome sequencing reveals origins of a unique bacterial endosymbiosis in the earliest lineages of terrestrial Fungi.</title>
        <authorList>
            <consortium name="DOE Joint Genome Institute"/>
            <person name="Uehling J."/>
            <person name="Gryganskyi A."/>
            <person name="Hameed K."/>
            <person name="Tschaplinski T."/>
            <person name="Misztal P."/>
            <person name="Wu S."/>
            <person name="Desiro A."/>
            <person name="Vande Pol N."/>
            <person name="Du Z.-Y."/>
            <person name="Zienkiewicz A."/>
            <person name="Zienkiewicz K."/>
            <person name="Morin E."/>
            <person name="Tisserant E."/>
            <person name="Splivallo R."/>
            <person name="Hainaut M."/>
            <person name="Henrissat B."/>
            <person name="Ohm R."/>
            <person name="Kuo A."/>
            <person name="Yan J."/>
            <person name="Lipzen A."/>
            <person name="Nolan M."/>
            <person name="Labutti K."/>
            <person name="Barry K."/>
            <person name="Goldstein A."/>
            <person name="Labbe J."/>
            <person name="Schadt C."/>
            <person name="Tuskan G."/>
            <person name="Grigoriev I."/>
            <person name="Martin F."/>
            <person name="Vilgalys R."/>
            <person name="Bonito G."/>
        </authorList>
    </citation>
    <scope>NUCLEOTIDE SEQUENCE [LARGE SCALE GENOMIC DNA]</scope>
    <source>
        <strain evidence="2 3">AG-77</strain>
    </source>
</reference>
<evidence type="ECO:0000256" key="1">
    <source>
        <dbReference type="SAM" id="SignalP"/>
    </source>
</evidence>
<dbReference type="EMBL" id="KV442037">
    <property type="protein sequence ID" value="OAQ30064.1"/>
    <property type="molecule type" value="Genomic_DNA"/>
</dbReference>
<gene>
    <name evidence="2" type="ORF">K457DRAFT_18422</name>
</gene>
<organism evidence="2 3">
    <name type="scientific">Linnemannia elongata AG-77</name>
    <dbReference type="NCBI Taxonomy" id="1314771"/>
    <lineage>
        <taxon>Eukaryota</taxon>
        <taxon>Fungi</taxon>
        <taxon>Fungi incertae sedis</taxon>
        <taxon>Mucoromycota</taxon>
        <taxon>Mortierellomycotina</taxon>
        <taxon>Mortierellomycetes</taxon>
        <taxon>Mortierellales</taxon>
        <taxon>Mortierellaceae</taxon>
        <taxon>Linnemannia</taxon>
    </lineage>
</organism>
<feature type="signal peptide" evidence="1">
    <location>
        <begin position="1"/>
        <end position="17"/>
    </location>
</feature>
<proteinExistence type="predicted"/>
<sequence>MKFFFVLFAMAVVVTSALHTVPTLNDSAIPYHIKRQAQVNECHPTTVLWIARIAEPGVYESHISFTVRDTWSIIFDWHRDTPGMQTLNSPGLPEGPEGVGLTLSHYNLTIYNPRIWFVWLGETYFRGKPDWRGYLPGAPIRPQPAQYWFCLPGKRGVRLPDEFPNNPTP</sequence>
<feature type="chain" id="PRO_5008276474" evidence="1">
    <location>
        <begin position="18"/>
        <end position="169"/>
    </location>
</feature>